<protein>
    <submittedName>
        <fullName evidence="2">DUF5058 family protein</fullName>
    </submittedName>
</protein>
<dbReference type="InterPro" id="IPR032479">
    <property type="entry name" value="DUF5058"/>
</dbReference>
<reference evidence="2" key="1">
    <citation type="journal article" date="2021" name="PeerJ">
        <title>Extensive microbial diversity within the chicken gut microbiome revealed by metagenomics and culture.</title>
        <authorList>
            <person name="Gilroy R."/>
            <person name="Ravi A."/>
            <person name="Getino M."/>
            <person name="Pursley I."/>
            <person name="Horton D.L."/>
            <person name="Alikhan N.F."/>
            <person name="Baker D."/>
            <person name="Gharbi K."/>
            <person name="Hall N."/>
            <person name="Watson M."/>
            <person name="Adriaenssens E.M."/>
            <person name="Foster-Nyarko E."/>
            <person name="Jarju S."/>
            <person name="Secka A."/>
            <person name="Antonio M."/>
            <person name="Oren A."/>
            <person name="Chaudhuri R.R."/>
            <person name="La Ragione R."/>
            <person name="Hildebrand F."/>
            <person name="Pallen M.J."/>
        </authorList>
    </citation>
    <scope>NUCLEOTIDE SEQUENCE</scope>
    <source>
        <strain evidence="2">CHK188-16595</strain>
    </source>
</reference>
<keyword evidence="1" id="KW-1133">Transmembrane helix</keyword>
<proteinExistence type="predicted"/>
<feature type="transmembrane region" description="Helical" evidence="1">
    <location>
        <begin position="156"/>
        <end position="180"/>
    </location>
</feature>
<dbReference type="Pfam" id="PF16481">
    <property type="entry name" value="DUF5058"/>
    <property type="match status" value="1"/>
</dbReference>
<feature type="transmembrane region" description="Helical" evidence="1">
    <location>
        <begin position="6"/>
        <end position="32"/>
    </location>
</feature>
<dbReference type="EMBL" id="DWXN01000010">
    <property type="protein sequence ID" value="HJB74880.1"/>
    <property type="molecule type" value="Genomic_DNA"/>
</dbReference>
<accession>A0A9D2S9W3</accession>
<feature type="transmembrane region" description="Helical" evidence="1">
    <location>
        <begin position="225"/>
        <end position="245"/>
    </location>
</feature>
<evidence type="ECO:0000313" key="3">
    <source>
        <dbReference type="Proteomes" id="UP000823877"/>
    </source>
</evidence>
<feature type="transmembrane region" description="Helical" evidence="1">
    <location>
        <begin position="121"/>
        <end position="144"/>
    </location>
</feature>
<organism evidence="2 3">
    <name type="scientific">Candidatus Eubacterium faecale</name>
    <dbReference type="NCBI Taxonomy" id="2838568"/>
    <lineage>
        <taxon>Bacteria</taxon>
        <taxon>Bacillati</taxon>
        <taxon>Bacillota</taxon>
        <taxon>Clostridia</taxon>
        <taxon>Eubacteriales</taxon>
        <taxon>Eubacteriaceae</taxon>
        <taxon>Eubacterium</taxon>
    </lineage>
</organism>
<feature type="transmembrane region" description="Helical" evidence="1">
    <location>
        <begin position="53"/>
        <end position="81"/>
    </location>
</feature>
<reference evidence="2" key="2">
    <citation type="submission" date="2021-04" db="EMBL/GenBank/DDBJ databases">
        <authorList>
            <person name="Gilroy R."/>
        </authorList>
    </citation>
    <scope>NUCLEOTIDE SEQUENCE</scope>
    <source>
        <strain evidence="2">CHK188-16595</strain>
    </source>
</reference>
<evidence type="ECO:0000313" key="2">
    <source>
        <dbReference type="EMBL" id="HJB74880.1"/>
    </source>
</evidence>
<evidence type="ECO:0000256" key="1">
    <source>
        <dbReference type="SAM" id="Phobius"/>
    </source>
</evidence>
<sequence length="256" mass="27072">MDFKESTFMYILGGAVVAFVLAQSLFFLIRAYRQGKKIGLSTAAMKNTIVSSSLFSIAPSISILATVLTLSGALGLVLPWIRLTVIGAISYEVPAAESAIDVMGHTGGLSYEITDPVEFSAVAWVMTLGSVMPLILVPFLLKFIQKKIGGAVSKNGAWANAMSAAAFIGLISAFIGRAVLGSGEPNQIGDGAGIMSVAALVISMAAMFLFMQIQKKKQISWLEPLAMPLSMFIALGAVIALHFLLPGEIAILEWRG</sequence>
<gene>
    <name evidence="2" type="ORF">IAA37_04305</name>
</gene>
<feature type="transmembrane region" description="Helical" evidence="1">
    <location>
        <begin position="192"/>
        <end position="213"/>
    </location>
</feature>
<dbReference type="Proteomes" id="UP000823877">
    <property type="component" value="Unassembled WGS sequence"/>
</dbReference>
<keyword evidence="1" id="KW-0472">Membrane</keyword>
<comment type="caution">
    <text evidence="2">The sequence shown here is derived from an EMBL/GenBank/DDBJ whole genome shotgun (WGS) entry which is preliminary data.</text>
</comment>
<name>A0A9D2S9W3_9FIRM</name>
<dbReference type="AlphaFoldDB" id="A0A9D2S9W3"/>
<keyword evidence="1" id="KW-0812">Transmembrane</keyword>